<dbReference type="SUPFAM" id="SSF82607">
    <property type="entry name" value="YbaB-like"/>
    <property type="match status" value="1"/>
</dbReference>
<evidence type="ECO:0000313" key="3">
    <source>
        <dbReference type="Proteomes" id="UP000649289"/>
    </source>
</evidence>
<comment type="caution">
    <text evidence="2">The sequence shown here is derived from an EMBL/GenBank/DDBJ whole genome shotgun (WGS) entry which is preliminary data.</text>
</comment>
<accession>A0ABR8MLY9</accession>
<reference evidence="2 3" key="1">
    <citation type="submission" date="2020-09" db="EMBL/GenBank/DDBJ databases">
        <title>novel species in genus Nocardioides.</title>
        <authorList>
            <person name="Zhang G."/>
        </authorList>
    </citation>
    <scope>NUCLEOTIDE SEQUENCE [LARGE SCALE GENOMIC DNA]</scope>
    <source>
        <strain evidence="2 3">19197</strain>
    </source>
</reference>
<dbReference type="Gene3D" id="3.30.1310.10">
    <property type="entry name" value="Nucleoid-associated protein YbaB-like domain"/>
    <property type="match status" value="1"/>
</dbReference>
<protein>
    <submittedName>
        <fullName evidence="2">YbaB/EbfC family nucleoid-associated protein</fullName>
    </submittedName>
</protein>
<sequence>MDSELQKLFDTLGAQSQKAAQTLADVTATGADDDDLVTATVGAGNLLVDIVFDPRARRLDTHDLRERVLVATKRASEACQEQVQRILAEQAGSMTGIEVPGIGDLRRQMQEAQEQLEEQKRRMEDLAAKHRAR</sequence>
<dbReference type="RefSeq" id="WP_191199873.1">
    <property type="nucleotide sequence ID" value="NZ_BAAAPA010000008.1"/>
</dbReference>
<proteinExistence type="predicted"/>
<keyword evidence="3" id="KW-1185">Reference proteome</keyword>
<dbReference type="Proteomes" id="UP000649289">
    <property type="component" value="Unassembled WGS sequence"/>
</dbReference>
<gene>
    <name evidence="2" type="ORF">IEZ25_13025</name>
</gene>
<dbReference type="InterPro" id="IPR036894">
    <property type="entry name" value="YbaB-like_sf"/>
</dbReference>
<name>A0ABR8MLY9_9ACTN</name>
<evidence type="ECO:0000256" key="1">
    <source>
        <dbReference type="SAM" id="MobiDB-lite"/>
    </source>
</evidence>
<dbReference type="InterPro" id="IPR004401">
    <property type="entry name" value="YbaB/EbfC"/>
</dbReference>
<dbReference type="Pfam" id="PF02575">
    <property type="entry name" value="YbaB_DNA_bd"/>
    <property type="match status" value="1"/>
</dbReference>
<evidence type="ECO:0000313" key="2">
    <source>
        <dbReference type="EMBL" id="MBD3915539.1"/>
    </source>
</evidence>
<organism evidence="2 3">
    <name type="scientific">Nocardioides hwasunensis</name>
    <dbReference type="NCBI Taxonomy" id="397258"/>
    <lineage>
        <taxon>Bacteria</taxon>
        <taxon>Bacillati</taxon>
        <taxon>Actinomycetota</taxon>
        <taxon>Actinomycetes</taxon>
        <taxon>Propionibacteriales</taxon>
        <taxon>Nocardioidaceae</taxon>
        <taxon>Nocardioides</taxon>
    </lineage>
</organism>
<dbReference type="EMBL" id="JACXYY010000005">
    <property type="protein sequence ID" value="MBD3915539.1"/>
    <property type="molecule type" value="Genomic_DNA"/>
</dbReference>
<feature type="region of interest" description="Disordered" evidence="1">
    <location>
        <begin position="108"/>
        <end position="133"/>
    </location>
</feature>
<feature type="compositionally biased region" description="Basic and acidic residues" evidence="1">
    <location>
        <begin position="117"/>
        <end position="133"/>
    </location>
</feature>